<dbReference type="GO" id="GO:0031047">
    <property type="term" value="P:regulatory ncRNA-mediated gene silencing"/>
    <property type="evidence" value="ECO:0007669"/>
    <property type="project" value="InterPro"/>
</dbReference>
<dbReference type="PANTHER" id="PTHR46619">
    <property type="entry name" value="RNA RECOGNITION MOTIF XS DOMAIN PROTEIN-RELATED"/>
    <property type="match status" value="1"/>
</dbReference>
<reference evidence="3 4" key="1">
    <citation type="journal article" date="2017" name="Mol. Plant">
        <title>The Genome of Medicinal Plant Macleaya cordata Provides New Insights into Benzylisoquinoline Alkaloids Metabolism.</title>
        <authorList>
            <person name="Liu X."/>
            <person name="Liu Y."/>
            <person name="Huang P."/>
            <person name="Ma Y."/>
            <person name="Qing Z."/>
            <person name="Tang Q."/>
            <person name="Cao H."/>
            <person name="Cheng P."/>
            <person name="Zheng Y."/>
            <person name="Yuan Z."/>
            <person name="Zhou Y."/>
            <person name="Liu J."/>
            <person name="Tang Z."/>
            <person name="Zhuo Y."/>
            <person name="Zhang Y."/>
            <person name="Yu L."/>
            <person name="Huang J."/>
            <person name="Yang P."/>
            <person name="Peng Q."/>
            <person name="Zhang J."/>
            <person name="Jiang W."/>
            <person name="Zhang Z."/>
            <person name="Lin K."/>
            <person name="Ro D.K."/>
            <person name="Chen X."/>
            <person name="Xiong X."/>
            <person name="Shang Y."/>
            <person name="Huang S."/>
            <person name="Zeng J."/>
        </authorList>
    </citation>
    <scope>NUCLEOTIDE SEQUENCE [LARGE SCALE GENOMIC DNA]</scope>
    <source>
        <strain evidence="4">cv. BLH2017</strain>
        <tissue evidence="3">Root</tissue>
    </source>
</reference>
<proteinExistence type="predicted"/>
<dbReference type="PANTHER" id="PTHR46619:SF2">
    <property type="entry name" value="XS DOMAIN PROTEIN"/>
    <property type="match status" value="1"/>
</dbReference>
<dbReference type="Proteomes" id="UP000195402">
    <property type="component" value="Unassembled WGS sequence"/>
</dbReference>
<dbReference type="AlphaFoldDB" id="A0A200PZP0"/>
<dbReference type="InterPro" id="IPR005380">
    <property type="entry name" value="XS_domain"/>
</dbReference>
<feature type="compositionally biased region" description="Basic and acidic residues" evidence="1">
    <location>
        <begin position="1"/>
        <end position="11"/>
    </location>
</feature>
<feature type="region of interest" description="Disordered" evidence="1">
    <location>
        <begin position="602"/>
        <end position="641"/>
    </location>
</feature>
<dbReference type="InParanoid" id="A0A200PZP0"/>
<feature type="region of interest" description="Disordered" evidence="1">
    <location>
        <begin position="1"/>
        <end position="113"/>
    </location>
</feature>
<evidence type="ECO:0000313" key="3">
    <source>
        <dbReference type="EMBL" id="OVA03615.1"/>
    </source>
</evidence>
<gene>
    <name evidence="3" type="ORF">BVC80_1651g126</name>
</gene>
<protein>
    <submittedName>
        <fullName evidence="3">XS domain</fullName>
    </submittedName>
</protein>
<feature type="compositionally biased region" description="Basic and acidic residues" evidence="1">
    <location>
        <begin position="55"/>
        <end position="88"/>
    </location>
</feature>
<evidence type="ECO:0000256" key="1">
    <source>
        <dbReference type="SAM" id="MobiDB-lite"/>
    </source>
</evidence>
<sequence>MHSRRIGDVRSRSPPAKRRDHRQTGYRPDCNQSHRADETVNDRSPRSLRRLNPNEPERYRRAFADGRSNSFEKRDYSRRFDGDKDDPVSSRAPPIGQPWDRSQFDENFPQRGPSSIEYRQKYLMPDPTNLNGDTNPSLKHVGDSENTISRIRNEKEFQGISSSSLDGHGMLIQKPVYFNDGTVRTFFSLPPDSGSTLNSSKTSGNFLSSSSRNPSIGLRKDEEICYSDKIHPHKIPTRETYEEEPMFGGLRKDEEIRYKDQMHRNKTRETYEEEQMFGGLRKDEELCYREQIHLKKISTRESYEEVKPMFYTRDVSYPVGPISQSKTFGSTSSGLVKDNVGSRLPLEGFGKGSGNFMNPYSRDGNSSAPHFDSARDLKDPIYYHRDPRSPLRGEHQDYNYPELGRRKNPASGYEADELYRKMPLTTQGDYVNREFSRPSYMDPDFERSRRSMRESGLLDPYSVQGEPVSSYLDRKRAPVVTEQDGEFLGSQSNHLEFETRICNDRKVTRLGSDYVYDSFERDAAPRSYRDRLRNGAIPQFESDLYRLSLSPQRRLKAEELGNYDSSERILKRKYIMDEEMSSHNPSSTLSSGRNISRRMQEPIGSNTQWSGRNPGGLSLSKRLNFGRQPYRKGGRPYEGMATRRASASDDRFPFRDRLVHAQQCTGGNISIKRRLRPGPLTSHNSYRLDIRKDSHKLKKFRKRTLDNQRDSPNVCNGDAVEDLVAPAKSDVPEDSEEFKHLVHRAFLRFSKQLNENPAQRRRYLEEGKAGTLLCSVCGSLSKEFVDTRSLVKHTFTSLKVGLRADHLGLHKALCVLMGWRSAVVPDDAWVQRVLPDAEALSLKEDLILWPPLVIIHNTSILNANPDERKVVTVEEMDAILREMGFGSEKTKVCRGKPANQSIMVVKFKPTFSGLQEAERLHNYYTEKKRGREEFLQINSRSGDKSEEAVGQATNNVDHVLFGYMGIADDLDKLDFGTKSKCIVKSKKDIQAIADAPLKTD</sequence>
<feature type="compositionally biased region" description="Basic and acidic residues" evidence="1">
    <location>
        <begin position="382"/>
        <end position="397"/>
    </location>
</feature>
<feature type="compositionally biased region" description="Polar residues" evidence="1">
    <location>
        <begin position="193"/>
        <end position="214"/>
    </location>
</feature>
<dbReference type="OrthoDB" id="777694at2759"/>
<feature type="domain" description="XS" evidence="2">
    <location>
        <begin position="844"/>
        <end position="971"/>
    </location>
</feature>
<dbReference type="Pfam" id="PF03468">
    <property type="entry name" value="XS"/>
    <property type="match status" value="1"/>
</dbReference>
<dbReference type="OMA" id="IVCGRSY"/>
<comment type="caution">
    <text evidence="3">The sequence shown here is derived from an EMBL/GenBank/DDBJ whole genome shotgun (WGS) entry which is preliminary data.</text>
</comment>
<evidence type="ECO:0000259" key="2">
    <source>
        <dbReference type="Pfam" id="PF03468"/>
    </source>
</evidence>
<dbReference type="EMBL" id="MVGT01003660">
    <property type="protein sequence ID" value="OVA03615.1"/>
    <property type="molecule type" value="Genomic_DNA"/>
</dbReference>
<keyword evidence="4" id="KW-1185">Reference proteome</keyword>
<feature type="region of interest" description="Disordered" evidence="1">
    <location>
        <begin position="382"/>
        <end position="409"/>
    </location>
</feature>
<accession>A0A200PZP0</accession>
<organism evidence="3 4">
    <name type="scientific">Macleaya cordata</name>
    <name type="common">Five-seeded plume-poppy</name>
    <name type="synonym">Bocconia cordata</name>
    <dbReference type="NCBI Taxonomy" id="56857"/>
    <lineage>
        <taxon>Eukaryota</taxon>
        <taxon>Viridiplantae</taxon>
        <taxon>Streptophyta</taxon>
        <taxon>Embryophyta</taxon>
        <taxon>Tracheophyta</taxon>
        <taxon>Spermatophyta</taxon>
        <taxon>Magnoliopsida</taxon>
        <taxon>Ranunculales</taxon>
        <taxon>Papaveraceae</taxon>
        <taxon>Papaveroideae</taxon>
        <taxon>Macleaya</taxon>
    </lineage>
</organism>
<dbReference type="Gene3D" id="3.30.70.2890">
    <property type="entry name" value="XS domain"/>
    <property type="match status" value="1"/>
</dbReference>
<dbReference type="STRING" id="56857.A0A200PZP0"/>
<name>A0A200PZP0_MACCD</name>
<feature type="region of interest" description="Disordered" evidence="1">
    <location>
        <begin position="191"/>
        <end position="214"/>
    </location>
</feature>
<feature type="compositionally biased region" description="Basic and acidic residues" evidence="1">
    <location>
        <begin position="32"/>
        <end position="45"/>
    </location>
</feature>
<dbReference type="InterPro" id="IPR038588">
    <property type="entry name" value="XS_domain_sf"/>
</dbReference>
<evidence type="ECO:0000313" key="4">
    <source>
        <dbReference type="Proteomes" id="UP000195402"/>
    </source>
</evidence>